<dbReference type="InterPro" id="IPR001789">
    <property type="entry name" value="Sig_transdc_resp-reg_receiver"/>
</dbReference>
<evidence type="ECO:0000256" key="6">
    <source>
        <dbReference type="ARBA" id="ARBA00022777"/>
    </source>
</evidence>
<gene>
    <name evidence="13" type="ORF">H6G18_14050</name>
</gene>
<evidence type="ECO:0000256" key="9">
    <source>
        <dbReference type="SAM" id="Coils"/>
    </source>
</evidence>
<feature type="domain" description="Response regulatory" evidence="11">
    <location>
        <begin position="1650"/>
        <end position="1766"/>
    </location>
</feature>
<dbReference type="Gene3D" id="3.30.450.40">
    <property type="match status" value="1"/>
</dbReference>
<dbReference type="Pfam" id="PF13185">
    <property type="entry name" value="GAF_2"/>
    <property type="match status" value="1"/>
</dbReference>
<keyword evidence="4 8" id="KW-0597">Phosphoprotein</keyword>
<dbReference type="SMART" id="SM00388">
    <property type="entry name" value="HisKA"/>
    <property type="match status" value="1"/>
</dbReference>
<keyword evidence="5" id="KW-0808">Transferase</keyword>
<comment type="catalytic activity">
    <reaction evidence="1">
        <text>ATP + protein L-histidine = ADP + protein N-phospho-L-histidine.</text>
        <dbReference type="EC" id="2.7.13.3"/>
    </reaction>
</comment>
<feature type="domain" description="HAMP" evidence="12">
    <location>
        <begin position="934"/>
        <end position="986"/>
    </location>
</feature>
<dbReference type="SMART" id="SM00065">
    <property type="entry name" value="GAF"/>
    <property type="match status" value="1"/>
</dbReference>
<evidence type="ECO:0000313" key="14">
    <source>
        <dbReference type="Proteomes" id="UP000607281"/>
    </source>
</evidence>
<feature type="domain" description="HAMP" evidence="12">
    <location>
        <begin position="658"/>
        <end position="710"/>
    </location>
</feature>
<dbReference type="InterPro" id="IPR004358">
    <property type="entry name" value="Sig_transdc_His_kin-like_C"/>
</dbReference>
<dbReference type="CDD" id="cd06225">
    <property type="entry name" value="HAMP"/>
    <property type="match status" value="9"/>
</dbReference>
<dbReference type="SUPFAM" id="SSF52172">
    <property type="entry name" value="CheY-like"/>
    <property type="match status" value="3"/>
</dbReference>
<evidence type="ECO:0000259" key="10">
    <source>
        <dbReference type="PROSITE" id="PS50109"/>
    </source>
</evidence>
<feature type="domain" description="HAMP" evidence="12">
    <location>
        <begin position="198"/>
        <end position="250"/>
    </location>
</feature>
<dbReference type="PROSITE" id="PS50885">
    <property type="entry name" value="HAMP"/>
    <property type="match status" value="11"/>
</dbReference>
<feature type="domain" description="HAMP" evidence="12">
    <location>
        <begin position="382"/>
        <end position="434"/>
    </location>
</feature>
<feature type="domain" description="Response regulatory" evidence="11">
    <location>
        <begin position="1528"/>
        <end position="1641"/>
    </location>
</feature>
<sequence>MATEDLTRESEQIDLKQLLNTLNAVKKGDFSARMPIDQAGIAGKVADTLNDIIDQNERMAAELKRISNVVGKEGKITERASLENVRGSWSDCVTSVNTLITDLVQPTAETTRVIRAVANGDLSQTIATEIEGRPLKGEFFQTANIVNTMVTRLSSFAGEVTRVAREVGTEGKLGVQAEVQGVAGTWKDLTDNVNLMAGNLTGQVRNIAEVATAIANGDLSKKITVDVKGEILELKNTVNTMVDQLNSFASEVTRVAREVGTEGKLGVQAEVRGVAGTWKDLTDNVNLMAGNLTAQVRNIAEVTTAVATGDLSKKITVDVKGEILELKNTVNIMVDQLNSFASEVTRVAREVGAEGKLGGQAEVRGVAGTWKDLTDSVNFMAGSLTAQVRNIAEVTTAVATGDLSKKITVDVKGEILELKNTINTMVDQLSSFASEVTRVAREVGTEGKLGVQAEVKGVAGTWKDLTGAVNMMAGNLTDQVRNIAEVATAIANGDLSKKITVQVNGEILELKNTINIMVDQLNSFASEVTRVAREVGSEGKLGVQADVKGVAGTWKDLTDSVNFMAGSLTAQVRNIAAVTTAVANGDLSKKISVDVKGEILELKNTVNTMVDQLNSFASEVTRVAREVGTEGKLGVQAEVKGVAGTWKDLTDSVNFMAGSLTAQVRNIAEVTTAVANGDLSKKITVDVKGEILELKNTINTMVDQLNSFASEVTRVAREVGTEGKLGVQAYVRGVGGTWKDLTDNVNSMAGNLTAQVRNIAEVTKAVANGDLSKKITVDVKGEILDLKNTINTMVDQLSSFASEVTRVAREVGTEGKLGGQAVVQGVAGTWKDLTDNVNSMAGNLTAQVRGIARVVTAVANGDLKRKLMLDAKGEIETLAETINEMIDTLATFANQVTTVAREVGIEGKLGGQARVPGAAGTWKDLTDNVNELAATLTTQLRAIAEVATAVTKGDLTRSISVEALGEVAILKDNINQMIANLRETTQKNTEQDWLKTNLAKFTRMLQGQRDLETVSKLILSELAPLVGAQHGVFYLMEAAEHQNYLQLLSSYAYRERKHLANRFQLGEGLVGQCALEKERILLTEVPSDYVKITSGLGEATPLNAVVLPVLFEGQVTAVIELASFRRFSEIHLTFFDQLTESIAIVLNTIAASMRTEELLKQSQSLAEELQTQQDELRETNKRLEQQAQSLKASEDLLRGQQDELQQTNAELEEKAELLALQKKEVERKNREIEQARRSLEEKAEQLALSSRYKSEFLANMSHELRTPLNSLLILAKLLTDNVNGNLTAKQVEYSQTIYSAGNELLALINDILDLAKIESGTMSIHTTPMALDELAEQIERSFGQVAQNKGLAFAVDLAPELPTNVNTDIKRLQQVLKNLLSNAFKFTERGEVRLQIEVAKQGWSPSQKTLTRAESVIAFAVSDTGIGIAPNKQKIIFEAFQQADGTTSRKYGGTGLGLSISREIAHLLGGEIKLISNPDQGSTFTFYLPQYSHSQLPTPNSPSTAVRTSPLIIDDRALITDTSEDNNVLLIIEDDVNFARILVDMARQHGFQVLTAQTGTAGLKLAKDFLPMAILLDIRLPEMDGWTVLDRLKHDPTTRHIPIHIMTVEEGRQRGLQLGAIAYLQKPVTSEAISAALDKIRGFVERRVKNLLVVEDDELQRQSIVELIGNSDVATVSVGTGAAALTAIRNQQFDCLVLDLGLPDMTGFELIEQIKQETNGATLPIIVYTGREISKTQETELRRIAETIILKDVRSPERLLDETALFLHRVQANLPAPKREILEQLHSQDYSLVGKKVLIVDDDVRNIFALTSMLESYQMLVIYAENGREGISLLENTQDIDVVLMDVMMPEMDGYETMRLIRQKEPFKSLPIIALTAKAMQGDRDQCIAAGASDYIAKPVDTEQLLSLLRVWLYK</sequence>
<evidence type="ECO:0000256" key="3">
    <source>
        <dbReference type="ARBA" id="ARBA00012438"/>
    </source>
</evidence>
<dbReference type="InterPro" id="IPR005467">
    <property type="entry name" value="His_kinase_dom"/>
</dbReference>
<dbReference type="Gene3D" id="1.10.8.500">
    <property type="entry name" value="HAMP domain in histidine kinase"/>
    <property type="match status" value="1"/>
</dbReference>
<dbReference type="SMART" id="SM00304">
    <property type="entry name" value="HAMP"/>
    <property type="match status" value="11"/>
</dbReference>
<keyword evidence="6" id="KW-0418">Kinase</keyword>
<feature type="modified residue" description="4-aspartylphosphate" evidence="8">
    <location>
        <position position="1846"/>
    </location>
</feature>
<organism evidence="13 14">
    <name type="scientific">Anabaena subtropica FACHB-260</name>
    <dbReference type="NCBI Taxonomy" id="2692884"/>
    <lineage>
        <taxon>Bacteria</taxon>
        <taxon>Bacillati</taxon>
        <taxon>Cyanobacteriota</taxon>
        <taxon>Cyanophyceae</taxon>
        <taxon>Nostocales</taxon>
        <taxon>Nostocaceae</taxon>
        <taxon>Anabaena</taxon>
    </lineage>
</organism>
<dbReference type="SUPFAM" id="SSF47384">
    <property type="entry name" value="Homodimeric domain of signal transducing histidine kinase"/>
    <property type="match status" value="1"/>
</dbReference>
<feature type="domain" description="HAMP" evidence="12">
    <location>
        <begin position="290"/>
        <end position="342"/>
    </location>
</feature>
<dbReference type="Pfam" id="PF00672">
    <property type="entry name" value="HAMP"/>
    <property type="match status" value="8"/>
</dbReference>
<keyword evidence="7" id="KW-0902">Two-component regulatory system</keyword>
<feature type="domain" description="Histidine kinase" evidence="10">
    <location>
        <begin position="1259"/>
        <end position="1492"/>
    </location>
</feature>
<evidence type="ECO:0000259" key="12">
    <source>
        <dbReference type="PROSITE" id="PS50885"/>
    </source>
</evidence>
<evidence type="ECO:0000256" key="1">
    <source>
        <dbReference type="ARBA" id="ARBA00000085"/>
    </source>
</evidence>
<dbReference type="InterPro" id="IPR003018">
    <property type="entry name" value="GAF"/>
</dbReference>
<feature type="domain" description="HAMP" evidence="12">
    <location>
        <begin position="474"/>
        <end position="526"/>
    </location>
</feature>
<dbReference type="InterPro" id="IPR036097">
    <property type="entry name" value="HisK_dim/P_sf"/>
</dbReference>
<keyword evidence="9" id="KW-0175">Coiled coil</keyword>
<dbReference type="Proteomes" id="UP000607281">
    <property type="component" value="Unassembled WGS sequence"/>
</dbReference>
<evidence type="ECO:0000256" key="7">
    <source>
        <dbReference type="ARBA" id="ARBA00023012"/>
    </source>
</evidence>
<dbReference type="PROSITE" id="PS50110">
    <property type="entry name" value="RESPONSE_REGULATORY"/>
    <property type="match status" value="3"/>
</dbReference>
<dbReference type="SUPFAM" id="SSF55874">
    <property type="entry name" value="ATPase domain of HSP90 chaperone/DNA topoisomerase II/histidine kinase"/>
    <property type="match status" value="1"/>
</dbReference>
<dbReference type="RefSeq" id="WP_190407705.1">
    <property type="nucleotide sequence ID" value="NZ_JACJRF010000022.1"/>
</dbReference>
<dbReference type="CDD" id="cd00082">
    <property type="entry name" value="HisKA"/>
    <property type="match status" value="1"/>
</dbReference>
<dbReference type="PROSITE" id="PS50109">
    <property type="entry name" value="HIS_KIN"/>
    <property type="match status" value="1"/>
</dbReference>
<dbReference type="CDD" id="cd00156">
    <property type="entry name" value="REC"/>
    <property type="match status" value="1"/>
</dbReference>
<dbReference type="SUPFAM" id="SSF58104">
    <property type="entry name" value="Methyl-accepting chemotaxis protein (MCP) signaling domain"/>
    <property type="match status" value="4"/>
</dbReference>
<evidence type="ECO:0000256" key="5">
    <source>
        <dbReference type="ARBA" id="ARBA00022679"/>
    </source>
</evidence>
<dbReference type="Gene3D" id="1.20.120.1530">
    <property type="match status" value="6"/>
</dbReference>
<reference evidence="13 14" key="1">
    <citation type="journal article" date="2020" name="ISME J.">
        <title>Comparative genomics reveals insights into cyanobacterial evolution and habitat adaptation.</title>
        <authorList>
            <person name="Chen M.Y."/>
            <person name="Teng W.K."/>
            <person name="Zhao L."/>
            <person name="Hu C.X."/>
            <person name="Zhou Y.K."/>
            <person name="Han B.P."/>
            <person name="Song L.R."/>
            <person name="Shu W.S."/>
        </authorList>
    </citation>
    <scope>NUCLEOTIDE SEQUENCE [LARGE SCALE GENOMIC DNA]</scope>
    <source>
        <strain evidence="13 14">FACHB-260</strain>
    </source>
</reference>
<dbReference type="Pfam" id="PF18947">
    <property type="entry name" value="HAMP_2"/>
    <property type="match status" value="2"/>
</dbReference>
<dbReference type="SMART" id="SM00448">
    <property type="entry name" value="REC"/>
    <property type="match status" value="3"/>
</dbReference>
<dbReference type="InterPro" id="IPR036890">
    <property type="entry name" value="HATPase_C_sf"/>
</dbReference>
<name>A0ABR8CQ16_9NOST</name>
<dbReference type="Pfam" id="PF00512">
    <property type="entry name" value="HisKA"/>
    <property type="match status" value="1"/>
</dbReference>
<dbReference type="EMBL" id="JACJRF010000022">
    <property type="protein sequence ID" value="MBD2345261.1"/>
    <property type="molecule type" value="Genomic_DNA"/>
</dbReference>
<evidence type="ECO:0000313" key="13">
    <source>
        <dbReference type="EMBL" id="MBD2345261.1"/>
    </source>
</evidence>
<dbReference type="InterPro" id="IPR011006">
    <property type="entry name" value="CheY-like_superfamily"/>
</dbReference>
<dbReference type="Gene3D" id="3.40.50.2300">
    <property type="match status" value="3"/>
</dbReference>
<evidence type="ECO:0000256" key="2">
    <source>
        <dbReference type="ARBA" id="ARBA00004370"/>
    </source>
</evidence>
<dbReference type="PANTHER" id="PTHR45339:SF1">
    <property type="entry name" value="HYBRID SIGNAL TRANSDUCTION HISTIDINE KINASE J"/>
    <property type="match status" value="1"/>
</dbReference>
<dbReference type="PANTHER" id="PTHR45339">
    <property type="entry name" value="HYBRID SIGNAL TRANSDUCTION HISTIDINE KINASE J"/>
    <property type="match status" value="1"/>
</dbReference>
<dbReference type="Pfam" id="PF00072">
    <property type="entry name" value="Response_reg"/>
    <property type="match status" value="3"/>
</dbReference>
<feature type="domain" description="Response regulatory" evidence="11">
    <location>
        <begin position="1796"/>
        <end position="1913"/>
    </location>
</feature>
<feature type="modified residue" description="4-aspartylphosphate" evidence="8">
    <location>
        <position position="1577"/>
    </location>
</feature>
<comment type="subcellular location">
    <subcellularLocation>
        <location evidence="2">Membrane</location>
    </subcellularLocation>
</comment>
<keyword evidence="14" id="KW-1185">Reference proteome</keyword>
<feature type="modified residue" description="4-aspartylphosphate" evidence="8">
    <location>
        <position position="1699"/>
    </location>
</feature>
<feature type="domain" description="HAMP" evidence="12">
    <location>
        <begin position="566"/>
        <end position="618"/>
    </location>
</feature>
<dbReference type="SMART" id="SM00387">
    <property type="entry name" value="HATPase_c"/>
    <property type="match status" value="1"/>
</dbReference>
<accession>A0ABR8CQ16</accession>
<feature type="coiled-coil region" evidence="9">
    <location>
        <begin position="1152"/>
        <end position="1249"/>
    </location>
</feature>
<dbReference type="EC" id="2.7.13.3" evidence="3"/>
<dbReference type="InterPro" id="IPR003594">
    <property type="entry name" value="HATPase_dom"/>
</dbReference>
<feature type="domain" description="HAMP" evidence="12">
    <location>
        <begin position="101"/>
        <end position="158"/>
    </location>
</feature>
<dbReference type="SUPFAM" id="SSF55781">
    <property type="entry name" value="GAF domain-like"/>
    <property type="match status" value="1"/>
</dbReference>
<dbReference type="Gene3D" id="1.10.287.130">
    <property type="match status" value="1"/>
</dbReference>
<feature type="domain" description="HAMP" evidence="12">
    <location>
        <begin position="15"/>
        <end position="61"/>
    </location>
</feature>
<feature type="domain" description="HAMP" evidence="12">
    <location>
        <begin position="842"/>
        <end position="894"/>
    </location>
</feature>
<dbReference type="InterPro" id="IPR029016">
    <property type="entry name" value="GAF-like_dom_sf"/>
</dbReference>
<protein>
    <recommendedName>
        <fullName evidence="3">histidine kinase</fullName>
        <ecNumber evidence="3">2.7.13.3</ecNumber>
    </recommendedName>
</protein>
<evidence type="ECO:0000259" key="11">
    <source>
        <dbReference type="PROSITE" id="PS50110"/>
    </source>
</evidence>
<dbReference type="InterPro" id="IPR003661">
    <property type="entry name" value="HisK_dim/P_dom"/>
</dbReference>
<dbReference type="Pfam" id="PF02518">
    <property type="entry name" value="HATPase_c"/>
    <property type="match status" value="1"/>
</dbReference>
<proteinExistence type="predicted"/>
<dbReference type="CDD" id="cd17546">
    <property type="entry name" value="REC_hyHK_CKI1_RcsC-like"/>
    <property type="match status" value="1"/>
</dbReference>
<comment type="caution">
    <text evidence="13">The sequence shown here is derived from an EMBL/GenBank/DDBJ whole genome shotgun (WGS) entry which is preliminary data.</text>
</comment>
<feature type="domain" description="HAMP" evidence="12">
    <location>
        <begin position="750"/>
        <end position="802"/>
    </location>
</feature>
<evidence type="ECO:0000256" key="8">
    <source>
        <dbReference type="PROSITE-ProRule" id="PRU00169"/>
    </source>
</evidence>
<dbReference type="InterPro" id="IPR003660">
    <property type="entry name" value="HAMP_dom"/>
</dbReference>
<evidence type="ECO:0000256" key="4">
    <source>
        <dbReference type="ARBA" id="ARBA00022553"/>
    </source>
</evidence>
<dbReference type="Gene3D" id="3.30.565.10">
    <property type="entry name" value="Histidine kinase-like ATPase, C-terminal domain"/>
    <property type="match status" value="1"/>
</dbReference>
<dbReference type="CDD" id="cd16922">
    <property type="entry name" value="HATPase_EvgS-ArcB-TorS-like"/>
    <property type="match status" value="1"/>
</dbReference>
<dbReference type="PRINTS" id="PR00344">
    <property type="entry name" value="BCTRLSENSOR"/>
</dbReference>